<gene>
    <name evidence="4" type="ORF">PVK37_20430</name>
</gene>
<reference evidence="4 5" key="1">
    <citation type="submission" date="2023-02" db="EMBL/GenBank/DDBJ databases">
        <authorList>
            <person name="Mo P."/>
        </authorList>
    </citation>
    <scope>NUCLEOTIDE SEQUENCE [LARGE SCALE GENOMIC DNA]</scope>
    <source>
        <strain evidence="4 5">HUAS 3</strain>
    </source>
</reference>
<sequence length="219" mass="22899">MAGLDAALDLHYAGLLADARQPDDDRPDGGRRGDDQSGDGWSGDDRSGGGWSDDLGLVGPDAFRAAMAALPTGVSVLTTRHDGGVWGMTVGSLTSLSLRPPLLLVCLRRGSTSLELLAERGRFAVSVLAADQGPVADAFARPRDPGTAAESCAELAGLPVVDGALAWFTCRHRHTYLGGDHAIVIGAVEHATHRDGDPLVRHASRYHRLHPSTASEGTP</sequence>
<evidence type="ECO:0000256" key="1">
    <source>
        <dbReference type="ARBA" id="ARBA00023002"/>
    </source>
</evidence>
<dbReference type="InterPro" id="IPR002563">
    <property type="entry name" value="Flavin_Rdtase-like_dom"/>
</dbReference>
<feature type="region of interest" description="Disordered" evidence="2">
    <location>
        <begin position="18"/>
        <end position="51"/>
    </location>
</feature>
<evidence type="ECO:0000256" key="2">
    <source>
        <dbReference type="SAM" id="MobiDB-lite"/>
    </source>
</evidence>
<dbReference type="SMART" id="SM00903">
    <property type="entry name" value="Flavin_Reduct"/>
    <property type="match status" value="1"/>
</dbReference>
<dbReference type="Pfam" id="PF01613">
    <property type="entry name" value="Flavin_Reduct"/>
    <property type="match status" value="1"/>
</dbReference>
<dbReference type="Proteomes" id="UP001219605">
    <property type="component" value="Chromosome"/>
</dbReference>
<dbReference type="EMBL" id="CP118615">
    <property type="protein sequence ID" value="WDZ82833.1"/>
    <property type="molecule type" value="Genomic_DNA"/>
</dbReference>
<evidence type="ECO:0000259" key="3">
    <source>
        <dbReference type="SMART" id="SM00903"/>
    </source>
</evidence>
<dbReference type="InterPro" id="IPR012349">
    <property type="entry name" value="Split_barrel_FMN-bd"/>
</dbReference>
<keyword evidence="5" id="KW-1185">Reference proteome</keyword>
<feature type="domain" description="Flavin reductase like" evidence="3">
    <location>
        <begin position="67"/>
        <end position="208"/>
    </location>
</feature>
<feature type="compositionally biased region" description="Basic and acidic residues" evidence="2">
    <location>
        <begin position="20"/>
        <end position="35"/>
    </location>
</feature>
<dbReference type="RefSeq" id="WP_275029178.1">
    <property type="nucleotide sequence ID" value="NZ_CP118615.1"/>
</dbReference>
<keyword evidence="1" id="KW-0560">Oxidoreductase</keyword>
<protein>
    <submittedName>
        <fullName evidence="4">Flavin reductase family protein</fullName>
    </submittedName>
</protein>
<name>A0ABY7ZJZ0_9ACTN</name>
<dbReference type="Gene3D" id="2.30.110.10">
    <property type="entry name" value="Electron Transport, Fmn-binding Protein, Chain A"/>
    <property type="match status" value="1"/>
</dbReference>
<evidence type="ECO:0000313" key="4">
    <source>
        <dbReference type="EMBL" id="WDZ82833.1"/>
    </source>
</evidence>
<evidence type="ECO:0000313" key="5">
    <source>
        <dbReference type="Proteomes" id="UP001219605"/>
    </source>
</evidence>
<dbReference type="PANTHER" id="PTHR30466">
    <property type="entry name" value="FLAVIN REDUCTASE"/>
    <property type="match status" value="1"/>
</dbReference>
<dbReference type="InterPro" id="IPR050268">
    <property type="entry name" value="NADH-dep_flavin_reductase"/>
</dbReference>
<dbReference type="SUPFAM" id="SSF50475">
    <property type="entry name" value="FMN-binding split barrel"/>
    <property type="match status" value="1"/>
</dbReference>
<accession>A0ABY7ZJZ0</accession>
<proteinExistence type="predicted"/>
<organism evidence="4 5">
    <name type="scientific">Micromonospora cathayae</name>
    <dbReference type="NCBI Taxonomy" id="3028804"/>
    <lineage>
        <taxon>Bacteria</taxon>
        <taxon>Bacillati</taxon>
        <taxon>Actinomycetota</taxon>
        <taxon>Actinomycetes</taxon>
        <taxon>Micromonosporales</taxon>
        <taxon>Micromonosporaceae</taxon>
        <taxon>Micromonospora</taxon>
    </lineage>
</organism>
<dbReference type="PANTHER" id="PTHR30466:SF1">
    <property type="entry name" value="FMN REDUCTASE (NADH) RUTF"/>
    <property type="match status" value="1"/>
</dbReference>